<dbReference type="AlphaFoldDB" id="Q115Q0"/>
<evidence type="ECO:0000313" key="1">
    <source>
        <dbReference type="EMBL" id="ABG50774.1"/>
    </source>
</evidence>
<name>Q115Q0_TRIEI</name>
<dbReference type="STRING" id="203124.Tery_1486"/>
<dbReference type="Pfam" id="PF13578">
    <property type="entry name" value="Methyltransf_24"/>
    <property type="match status" value="1"/>
</dbReference>
<dbReference type="SUPFAM" id="SSF53335">
    <property type="entry name" value="S-adenosyl-L-methionine-dependent methyltransferases"/>
    <property type="match status" value="1"/>
</dbReference>
<dbReference type="GO" id="GO:0016020">
    <property type="term" value="C:membrane"/>
    <property type="evidence" value="ECO:0007669"/>
    <property type="project" value="InterPro"/>
</dbReference>
<dbReference type="EMBL" id="CP000393">
    <property type="protein sequence ID" value="ABG50774.1"/>
    <property type="molecule type" value="Genomic_DNA"/>
</dbReference>
<dbReference type="KEGG" id="ter:Tery_1486"/>
<dbReference type="Gene3D" id="3.40.50.150">
    <property type="entry name" value="Vaccinia Virus protein VP39"/>
    <property type="match status" value="1"/>
</dbReference>
<dbReference type="InterPro" id="IPR029063">
    <property type="entry name" value="SAM-dependent_MTases_sf"/>
</dbReference>
<sequence>MVISSNFKEMKDKKTGVEIISVHVPKTAGSAFTRVLFKVYSPEAVFLDYPYEKDYQRQFMKEGDANVRVIHGHFPGSRYKHKFADAKRIIWLREPVNFLISYYCFNKVFRRTVFYDLLQQKNFSFWEFAQIPENQNIMSVYLRDMKLEDFFFVGIQEFFEEDLQQLKNLLFWPDVTVSQENNNIYSDYQRIKKEVFNDRSIVKKVATLNSEDMEIYKQALSIREKRYSQTLQKPQKNKIKQQQNQQVRSVVKSSKIEHKSNPVKEAIANNNLENLFDSKLWCKKGHLNPDQAIFISNLCKIIQPKNVLETGFATGRSAAVVLSSCSPKTFISLDKNLDYITPFGREMASILMGEFQHYQIIEGDSNEFLNPEFYQKNYSPGLDLFTVNGDHSYKGCFHDLESSLPFLNPQGIIIVDDYKSKPPKGVRFPAVNRAVRDFCNRYPEVHKLEWHKDGKGFAILCKSPKQLKRIANLLQLQ</sequence>
<dbReference type="InterPro" id="IPR027417">
    <property type="entry name" value="P-loop_NTPase"/>
</dbReference>
<dbReference type="GO" id="GO:0008146">
    <property type="term" value="F:sulfotransferase activity"/>
    <property type="evidence" value="ECO:0007669"/>
    <property type="project" value="InterPro"/>
</dbReference>
<dbReference type="Gene3D" id="3.40.50.300">
    <property type="entry name" value="P-loop containing nucleotide triphosphate hydrolases"/>
    <property type="match status" value="1"/>
</dbReference>
<dbReference type="InterPro" id="IPR005331">
    <property type="entry name" value="Sulfotransferase"/>
</dbReference>
<dbReference type="OrthoDB" id="9804312at2"/>
<dbReference type="Pfam" id="PF03567">
    <property type="entry name" value="Sulfotransfer_2"/>
    <property type="match status" value="1"/>
</dbReference>
<protein>
    <recommendedName>
        <fullName evidence="2">Sulfotransferase</fullName>
    </recommendedName>
</protein>
<dbReference type="RefSeq" id="WP_011611150.1">
    <property type="nucleotide sequence ID" value="NC_008312.1"/>
</dbReference>
<proteinExistence type="predicted"/>
<dbReference type="eggNOG" id="COG4122">
    <property type="taxonomic scope" value="Bacteria"/>
</dbReference>
<reference evidence="1" key="1">
    <citation type="submission" date="2006-06" db="EMBL/GenBank/DDBJ databases">
        <title>Complete sequence of Trichodesmium erythraeum IMS101.</title>
        <authorList>
            <consortium name="US DOE Joint Genome Institute"/>
            <person name="Copeland A."/>
            <person name="Lucas S."/>
            <person name="Lapidus A."/>
            <person name="Barry K."/>
            <person name="Detter J.C."/>
            <person name="Glavina del Rio T."/>
            <person name="Hammon N."/>
            <person name="Israni S."/>
            <person name="Dalin E."/>
            <person name="Tice H."/>
            <person name="Pitluck S."/>
            <person name="Kiss H."/>
            <person name="Munk A.C."/>
            <person name="Brettin T."/>
            <person name="Bruce D."/>
            <person name="Han C."/>
            <person name="Tapia R."/>
            <person name="Gilna P."/>
            <person name="Schmutz J."/>
            <person name="Larimer F."/>
            <person name="Land M."/>
            <person name="Hauser L."/>
            <person name="Kyrpides N."/>
            <person name="Kim E."/>
            <person name="Richardson P."/>
        </authorList>
    </citation>
    <scope>NUCLEOTIDE SEQUENCE [LARGE SCALE GENOMIC DNA]</scope>
    <source>
        <strain evidence="1">IMS101</strain>
    </source>
</reference>
<accession>Q115Q0</accession>
<dbReference type="SUPFAM" id="SSF52540">
    <property type="entry name" value="P-loop containing nucleoside triphosphate hydrolases"/>
    <property type="match status" value="1"/>
</dbReference>
<gene>
    <name evidence="1" type="ordered locus">Tery_1486</name>
</gene>
<evidence type="ECO:0008006" key="2">
    <source>
        <dbReference type="Google" id="ProtNLM"/>
    </source>
</evidence>
<dbReference type="HOGENOM" id="CLU_572291_0_0_3"/>
<organism evidence="1">
    <name type="scientific">Trichodesmium erythraeum (strain IMS101)</name>
    <dbReference type="NCBI Taxonomy" id="203124"/>
    <lineage>
        <taxon>Bacteria</taxon>
        <taxon>Bacillati</taxon>
        <taxon>Cyanobacteriota</taxon>
        <taxon>Cyanophyceae</taxon>
        <taxon>Oscillatoriophycideae</taxon>
        <taxon>Oscillatoriales</taxon>
        <taxon>Microcoleaceae</taxon>
        <taxon>Trichodesmium</taxon>
    </lineage>
</organism>